<reference evidence="2 3" key="1">
    <citation type="submission" date="2019-02" db="EMBL/GenBank/DDBJ databases">
        <title>Genome sequencing of the rare red list fungi Bondarzewia mesenterica.</title>
        <authorList>
            <person name="Buettner E."/>
            <person name="Kellner H."/>
        </authorList>
    </citation>
    <scope>NUCLEOTIDE SEQUENCE [LARGE SCALE GENOMIC DNA]</scope>
    <source>
        <strain evidence="2 3">DSM 108281</strain>
    </source>
</reference>
<evidence type="ECO:0000313" key="2">
    <source>
        <dbReference type="EMBL" id="THH17451.1"/>
    </source>
</evidence>
<dbReference type="EMBL" id="SGPL01000111">
    <property type="protein sequence ID" value="THH17451.1"/>
    <property type="molecule type" value="Genomic_DNA"/>
</dbReference>
<sequence length="215" mass="23663">MAPTNPQTKRSHSSGSLKQGKLSFVSAKRTGSASTSGAKGKRKAELPTALRTPSVGAEGPDAESISDSDSEYGLSKRRKVGRVEVASTTTKEKHGVFKPRDGIENAKVTNDTKERESLDLEDKAGRWRKQYGIAREKMGWLEPIHAEGQTSVHHILRVFDLSYEYGPCVGATRLERWERASALGLNPPIEVREILLTKEGSTDDQFSQCVFYGEV</sequence>
<proteinExistence type="predicted"/>
<evidence type="ECO:0000256" key="1">
    <source>
        <dbReference type="SAM" id="MobiDB-lite"/>
    </source>
</evidence>
<protein>
    <recommendedName>
        <fullName evidence="4">DNA polymerase delta subunit 4</fullName>
    </recommendedName>
</protein>
<dbReference type="GO" id="GO:0006261">
    <property type="term" value="P:DNA-templated DNA replication"/>
    <property type="evidence" value="ECO:0007669"/>
    <property type="project" value="TreeGrafter"/>
</dbReference>
<dbReference type="AlphaFoldDB" id="A0A4S4M007"/>
<feature type="compositionally biased region" description="Polar residues" evidence="1">
    <location>
        <begin position="1"/>
        <end position="17"/>
    </location>
</feature>
<dbReference type="InterPro" id="IPR007218">
    <property type="entry name" value="DNA_pol_delta_4"/>
</dbReference>
<dbReference type="GO" id="GO:0043625">
    <property type="term" value="C:delta DNA polymerase complex"/>
    <property type="evidence" value="ECO:0007669"/>
    <property type="project" value="TreeGrafter"/>
</dbReference>
<feature type="region of interest" description="Disordered" evidence="1">
    <location>
        <begin position="1"/>
        <end position="89"/>
    </location>
</feature>
<gene>
    <name evidence="2" type="ORF">EW146_g3359</name>
</gene>
<name>A0A4S4M007_9AGAM</name>
<dbReference type="GO" id="GO:0000731">
    <property type="term" value="P:DNA synthesis involved in DNA repair"/>
    <property type="evidence" value="ECO:0007669"/>
    <property type="project" value="InterPro"/>
</dbReference>
<keyword evidence="3" id="KW-1185">Reference proteome</keyword>
<evidence type="ECO:0000313" key="3">
    <source>
        <dbReference type="Proteomes" id="UP000310158"/>
    </source>
</evidence>
<dbReference type="GO" id="GO:0003887">
    <property type="term" value="F:DNA-directed DNA polymerase activity"/>
    <property type="evidence" value="ECO:0007669"/>
    <property type="project" value="TreeGrafter"/>
</dbReference>
<dbReference type="OrthoDB" id="337486at2759"/>
<comment type="caution">
    <text evidence="2">The sequence shown here is derived from an EMBL/GenBank/DDBJ whole genome shotgun (WGS) entry which is preliminary data.</text>
</comment>
<dbReference type="Pfam" id="PF04081">
    <property type="entry name" value="DNA_pol_delta_4"/>
    <property type="match status" value="1"/>
</dbReference>
<organism evidence="2 3">
    <name type="scientific">Bondarzewia mesenterica</name>
    <dbReference type="NCBI Taxonomy" id="1095465"/>
    <lineage>
        <taxon>Eukaryota</taxon>
        <taxon>Fungi</taxon>
        <taxon>Dikarya</taxon>
        <taxon>Basidiomycota</taxon>
        <taxon>Agaricomycotina</taxon>
        <taxon>Agaricomycetes</taxon>
        <taxon>Russulales</taxon>
        <taxon>Bondarzewiaceae</taxon>
        <taxon>Bondarzewia</taxon>
    </lineage>
</organism>
<dbReference type="Proteomes" id="UP000310158">
    <property type="component" value="Unassembled WGS sequence"/>
</dbReference>
<dbReference type="PANTHER" id="PTHR14303:SF0">
    <property type="entry name" value="DNA POLYMERASE DELTA SUBUNIT 4"/>
    <property type="match status" value="1"/>
</dbReference>
<accession>A0A4S4M007</accession>
<feature type="compositionally biased region" description="Acidic residues" evidence="1">
    <location>
        <begin position="60"/>
        <end position="70"/>
    </location>
</feature>
<evidence type="ECO:0008006" key="4">
    <source>
        <dbReference type="Google" id="ProtNLM"/>
    </source>
</evidence>
<dbReference type="PANTHER" id="PTHR14303">
    <property type="entry name" value="DNA POLYMERASE DELTA SUBUNIT 4"/>
    <property type="match status" value="1"/>
</dbReference>